<dbReference type="EMBL" id="CP045120">
    <property type="protein sequence ID" value="QIN85364.1"/>
    <property type="molecule type" value="Genomic_DNA"/>
</dbReference>
<feature type="transmembrane region" description="Helical" evidence="7">
    <location>
        <begin position="25"/>
        <end position="42"/>
    </location>
</feature>
<feature type="domain" description="Sulfatase N-terminal" evidence="8">
    <location>
        <begin position="262"/>
        <end position="542"/>
    </location>
</feature>
<keyword evidence="6 7" id="KW-0472">Membrane</keyword>
<dbReference type="KEGG" id="rub:GBA63_21875"/>
<feature type="transmembrane region" description="Helical" evidence="7">
    <location>
        <begin position="62"/>
        <end position="82"/>
    </location>
</feature>
<evidence type="ECO:0000256" key="4">
    <source>
        <dbReference type="ARBA" id="ARBA00022692"/>
    </source>
</evidence>
<keyword evidence="4 7" id="KW-0812">Transmembrane</keyword>
<dbReference type="InterPro" id="IPR050448">
    <property type="entry name" value="OpgB/LTA_synthase_biosynth"/>
</dbReference>
<keyword evidence="9" id="KW-0808">Transferase</keyword>
<keyword evidence="9" id="KW-0614">Plasmid</keyword>
<dbReference type="InterPro" id="IPR017850">
    <property type="entry name" value="Alkaline_phosphatase_core_sf"/>
</dbReference>
<comment type="pathway">
    <text evidence="2">Cell wall biogenesis; lipoteichoic acid biosynthesis.</text>
</comment>
<dbReference type="GO" id="GO:0005886">
    <property type="term" value="C:plasma membrane"/>
    <property type="evidence" value="ECO:0007669"/>
    <property type="project" value="UniProtKB-SubCell"/>
</dbReference>
<gene>
    <name evidence="9" type="ORF">GBA63_21875</name>
</gene>
<accession>A0A6G8QFT6</accession>
<reference evidence="9 10" key="1">
    <citation type="submission" date="2019-10" db="EMBL/GenBank/DDBJ databases">
        <title>Rubrobacter sp nov SCSIO 52090 isolated from a deep-sea sediment in the South China Sea.</title>
        <authorList>
            <person name="Chen R.W."/>
        </authorList>
    </citation>
    <scope>NUCLEOTIDE SEQUENCE [LARGE SCALE GENOMIC DNA]</scope>
    <source>
        <strain evidence="9 10">SCSIO 52909</strain>
        <plasmid evidence="9 10">unnamed1</plasmid>
    </source>
</reference>
<dbReference type="Gene3D" id="3.40.720.10">
    <property type="entry name" value="Alkaline Phosphatase, subunit A"/>
    <property type="match status" value="1"/>
</dbReference>
<dbReference type="Pfam" id="PF00884">
    <property type="entry name" value="Sulfatase"/>
    <property type="match status" value="1"/>
</dbReference>
<feature type="transmembrane region" description="Helical" evidence="7">
    <location>
        <begin position="182"/>
        <end position="205"/>
    </location>
</feature>
<protein>
    <submittedName>
        <fullName evidence="9">Sulfatase-like hydrolase/transferase</fullName>
    </submittedName>
</protein>
<dbReference type="SUPFAM" id="SSF53649">
    <property type="entry name" value="Alkaline phosphatase-like"/>
    <property type="match status" value="1"/>
</dbReference>
<comment type="subcellular location">
    <subcellularLocation>
        <location evidence="1">Cell membrane</location>
        <topology evidence="1">Multi-pass membrane protein</topology>
    </subcellularLocation>
</comment>
<sequence length="641" mass="70110">MSGRDQGGRSGGLRLLSRLLSRREWAYVLALLVPFVGLNLALKASRASALGSGGAGYTGFLAPDLLFCAGYALLWVGLFAAFRSGWGRWCVVVLFHASAVVVALLTVAAYRFFAVTGSRLDLDTVLYFLSSPGEVAPVVASEASPVLFAAVAAALLYALLGPGLLAWAVGGGGSSRPNPRPTWRAPAVAGLWALVFVSLSALVGAARGPSDGMLSGSPPVELVAAEVGHLGAARTYGVDAARVRENLPTATSLKPTPGAEKRNVVLISLESTRARSVTPYNRNLKTTPFLDGLSGESILAERAYAVTPHTTNALTATVCGIDPPDREETESLGDRIPSRCLPELLDDQGYKSAFFQSVKEDFERRPQVAKNMGYEDFYSLEDMNTTGFERANYFGYEDDAMLGPSREWLEQNGEKPFFATYNTITPHHQYLAPEGRHGRKDFAEDDQLNRYQNSVRYLDFFVENLIRQYKEMGLYEDTVFVIQGDHGEAFGEHGRYQHDNVIWEEGIRIPLMVLDPSRPASRVKAPVNQLDVLPTVADLLGYRIEGGEYPGRSIVDPLPEDRAIKASCWYENECVASVKGDEKYVYHYGARPEELYDLSEDPSEKNNVAADAPPGYLKARREELLRWRAEVEAAYGEGPGS</sequence>
<evidence type="ECO:0000256" key="7">
    <source>
        <dbReference type="SAM" id="Phobius"/>
    </source>
</evidence>
<evidence type="ECO:0000256" key="1">
    <source>
        <dbReference type="ARBA" id="ARBA00004651"/>
    </source>
</evidence>
<evidence type="ECO:0000256" key="3">
    <source>
        <dbReference type="ARBA" id="ARBA00022475"/>
    </source>
</evidence>
<dbReference type="GO" id="GO:0016787">
    <property type="term" value="F:hydrolase activity"/>
    <property type="evidence" value="ECO:0007669"/>
    <property type="project" value="UniProtKB-KW"/>
</dbReference>
<keyword evidence="10" id="KW-1185">Reference proteome</keyword>
<organism evidence="9 10">
    <name type="scientific">Rubrobacter tropicus</name>
    <dbReference type="NCBI Taxonomy" id="2653851"/>
    <lineage>
        <taxon>Bacteria</taxon>
        <taxon>Bacillati</taxon>
        <taxon>Actinomycetota</taxon>
        <taxon>Rubrobacteria</taxon>
        <taxon>Rubrobacterales</taxon>
        <taxon>Rubrobacteraceae</taxon>
        <taxon>Rubrobacter</taxon>
    </lineage>
</organism>
<dbReference type="CDD" id="cd16015">
    <property type="entry name" value="LTA_synthase"/>
    <property type="match status" value="1"/>
</dbReference>
<evidence type="ECO:0000256" key="5">
    <source>
        <dbReference type="ARBA" id="ARBA00022989"/>
    </source>
</evidence>
<evidence type="ECO:0000256" key="6">
    <source>
        <dbReference type="ARBA" id="ARBA00023136"/>
    </source>
</evidence>
<evidence type="ECO:0000313" key="9">
    <source>
        <dbReference type="EMBL" id="QIN85364.1"/>
    </source>
</evidence>
<dbReference type="RefSeq" id="WP_166180597.1">
    <property type="nucleotide sequence ID" value="NZ_CP045120.1"/>
</dbReference>
<dbReference type="InterPro" id="IPR000917">
    <property type="entry name" value="Sulfatase_N"/>
</dbReference>
<keyword evidence="9" id="KW-0378">Hydrolase</keyword>
<dbReference type="Gene3D" id="3.30.1120.10">
    <property type="match status" value="1"/>
</dbReference>
<dbReference type="GO" id="GO:0016740">
    <property type="term" value="F:transferase activity"/>
    <property type="evidence" value="ECO:0007669"/>
    <property type="project" value="UniProtKB-KW"/>
</dbReference>
<feature type="transmembrane region" description="Helical" evidence="7">
    <location>
        <begin position="89"/>
        <end position="113"/>
    </location>
</feature>
<name>A0A6G8QFT6_9ACTN</name>
<keyword evidence="3" id="KW-1003">Cell membrane</keyword>
<feature type="transmembrane region" description="Helical" evidence="7">
    <location>
        <begin position="146"/>
        <end position="170"/>
    </location>
</feature>
<proteinExistence type="predicted"/>
<dbReference type="Proteomes" id="UP000501452">
    <property type="component" value="Plasmid unnamed1"/>
</dbReference>
<dbReference type="PANTHER" id="PTHR47371">
    <property type="entry name" value="LIPOTEICHOIC ACID SYNTHASE"/>
    <property type="match status" value="1"/>
</dbReference>
<evidence type="ECO:0000313" key="10">
    <source>
        <dbReference type="Proteomes" id="UP000501452"/>
    </source>
</evidence>
<dbReference type="AlphaFoldDB" id="A0A6G8QFT6"/>
<evidence type="ECO:0000256" key="2">
    <source>
        <dbReference type="ARBA" id="ARBA00004936"/>
    </source>
</evidence>
<dbReference type="PANTHER" id="PTHR47371:SF3">
    <property type="entry name" value="PHOSPHOGLYCEROL TRANSFERASE I"/>
    <property type="match status" value="1"/>
</dbReference>
<geneLocation type="plasmid" evidence="9 10">
    <name>unnamed1</name>
</geneLocation>
<evidence type="ECO:0000259" key="8">
    <source>
        <dbReference type="Pfam" id="PF00884"/>
    </source>
</evidence>
<keyword evidence="5 7" id="KW-1133">Transmembrane helix</keyword>